<evidence type="ECO:0000256" key="2">
    <source>
        <dbReference type="ARBA" id="ARBA00022723"/>
    </source>
</evidence>
<dbReference type="GO" id="GO:0046872">
    <property type="term" value="F:metal ion binding"/>
    <property type="evidence" value="ECO:0007669"/>
    <property type="project" value="UniProtKB-KW"/>
</dbReference>
<dbReference type="Gene3D" id="3.20.20.70">
    <property type="entry name" value="Aldolase class I"/>
    <property type="match status" value="1"/>
</dbReference>
<reference evidence="5 6" key="1">
    <citation type="submission" date="2023-04" db="EMBL/GenBank/DDBJ databases">
        <authorList>
            <person name="Hsu D."/>
        </authorList>
    </citation>
    <scope>NUCLEOTIDE SEQUENCE [LARGE SCALE GENOMIC DNA]</scope>
    <source>
        <strain evidence="5 6">MK1</strain>
    </source>
</reference>
<organism evidence="5 6">
    <name type="scientific">Metallumcola ferriviriculae</name>
    <dbReference type="NCBI Taxonomy" id="3039180"/>
    <lineage>
        <taxon>Bacteria</taxon>
        <taxon>Bacillati</taxon>
        <taxon>Bacillota</taxon>
        <taxon>Clostridia</taxon>
        <taxon>Neomoorellales</taxon>
        <taxon>Desulfitibacteraceae</taxon>
        <taxon>Metallumcola</taxon>
    </lineage>
</organism>
<dbReference type="PANTHER" id="PTHR42738">
    <property type="entry name" value="HYDROXYMETHYLGLUTARYL-COA LYASE"/>
    <property type="match status" value="1"/>
</dbReference>
<evidence type="ECO:0000256" key="3">
    <source>
        <dbReference type="ARBA" id="ARBA00023239"/>
    </source>
</evidence>
<dbReference type="EMBL" id="CP121694">
    <property type="protein sequence ID" value="WRO21872.1"/>
    <property type="molecule type" value="Genomic_DNA"/>
</dbReference>
<dbReference type="CDD" id="cd07938">
    <property type="entry name" value="DRE_TIM_HMGL"/>
    <property type="match status" value="1"/>
</dbReference>
<name>A0AAU0UND4_9FIRM</name>
<evidence type="ECO:0000259" key="4">
    <source>
        <dbReference type="PROSITE" id="PS50991"/>
    </source>
</evidence>
<dbReference type="RefSeq" id="WP_366924699.1">
    <property type="nucleotide sequence ID" value="NZ_CP121694.1"/>
</dbReference>
<dbReference type="InterPro" id="IPR013785">
    <property type="entry name" value="Aldolase_TIM"/>
</dbReference>
<dbReference type="GO" id="GO:0046951">
    <property type="term" value="P:ketone body biosynthetic process"/>
    <property type="evidence" value="ECO:0007669"/>
    <property type="project" value="TreeGrafter"/>
</dbReference>
<accession>A0AAU0UND4</accession>
<protein>
    <submittedName>
        <fullName evidence="5">Hydroxymethylglutaryl-CoA lyase</fullName>
    </submittedName>
</protein>
<proteinExistence type="inferred from homology"/>
<dbReference type="NCBIfam" id="NF004283">
    <property type="entry name" value="PRK05692.1"/>
    <property type="match status" value="1"/>
</dbReference>
<dbReference type="AlphaFoldDB" id="A0AAU0UND4"/>
<dbReference type="GO" id="GO:0006552">
    <property type="term" value="P:L-leucine catabolic process"/>
    <property type="evidence" value="ECO:0007669"/>
    <property type="project" value="TreeGrafter"/>
</dbReference>
<sequence length="303" mass="33193">MNLPSKVMVREVGPRDGLQLEQKILSTEDKIYFLSQLSNAGLKAVEATSFVNPRAVPQHHDAEAVVRGAKLADDKVRISALIANLTGLERALAADVREVNVAVSASELHNLKNVNMTVEQSLGQLRAICRHAENKISIRASISMVFGCPYQGETELSMIMRILEEYLTNGITDIALCDTAGFANPRQVFNLVEKLRAHYPLARFALHMHDTRGMGLTNIFAGLQAGIDSFESSLGGLGGCPFIPGASGNVPTEDMVFMFDEMGISTGINFGNLVLLGRWLEGKLAKRLPGRMLHENVCRFREE</sequence>
<dbReference type="GO" id="GO:0004419">
    <property type="term" value="F:hydroxymethylglutaryl-CoA lyase activity"/>
    <property type="evidence" value="ECO:0007669"/>
    <property type="project" value="TreeGrafter"/>
</dbReference>
<dbReference type="Proteomes" id="UP001329915">
    <property type="component" value="Chromosome"/>
</dbReference>
<dbReference type="PANTHER" id="PTHR42738:SF7">
    <property type="entry name" value="HYDROXYMETHYLGLUTARYL-COA LYASE"/>
    <property type="match status" value="1"/>
</dbReference>
<evidence type="ECO:0000313" key="6">
    <source>
        <dbReference type="Proteomes" id="UP001329915"/>
    </source>
</evidence>
<dbReference type="SUPFAM" id="SSF51569">
    <property type="entry name" value="Aldolase"/>
    <property type="match status" value="1"/>
</dbReference>
<dbReference type="InterPro" id="IPR000891">
    <property type="entry name" value="PYR_CT"/>
</dbReference>
<gene>
    <name evidence="5" type="ORF">MFMK1_001693</name>
</gene>
<dbReference type="PROSITE" id="PS50991">
    <property type="entry name" value="PYR_CT"/>
    <property type="match status" value="1"/>
</dbReference>
<dbReference type="InterPro" id="IPR043594">
    <property type="entry name" value="HMGL"/>
</dbReference>
<keyword evidence="3 5" id="KW-0456">Lyase</keyword>
<dbReference type="KEGG" id="dbc:MFMK1_001693"/>
<evidence type="ECO:0000313" key="5">
    <source>
        <dbReference type="EMBL" id="WRO21872.1"/>
    </source>
</evidence>
<dbReference type="FunFam" id="3.20.20.70:FF:000071">
    <property type="entry name" value="Hydroxymethylglutaryl-CoA lyase"/>
    <property type="match status" value="1"/>
</dbReference>
<keyword evidence="6" id="KW-1185">Reference proteome</keyword>
<keyword evidence="2" id="KW-0479">Metal-binding</keyword>
<comment type="similarity">
    <text evidence="1">Belongs to the HMG-CoA lyase family.</text>
</comment>
<dbReference type="Pfam" id="PF00682">
    <property type="entry name" value="HMGL-like"/>
    <property type="match status" value="1"/>
</dbReference>
<evidence type="ECO:0000256" key="1">
    <source>
        <dbReference type="ARBA" id="ARBA00009405"/>
    </source>
</evidence>
<feature type="domain" description="Pyruvate carboxyltransferase" evidence="4">
    <location>
        <begin position="7"/>
        <end position="274"/>
    </location>
</feature>